<dbReference type="EMBL" id="JAUESC010000388">
    <property type="protein sequence ID" value="KAK0571798.1"/>
    <property type="molecule type" value="Genomic_DNA"/>
</dbReference>
<feature type="region of interest" description="Disordered" evidence="1">
    <location>
        <begin position="68"/>
        <end position="101"/>
    </location>
</feature>
<name>A0AA39VBH1_ACESA</name>
<dbReference type="AlphaFoldDB" id="A0AA39VBH1"/>
<evidence type="ECO:0000313" key="2">
    <source>
        <dbReference type="EMBL" id="KAK0571798.1"/>
    </source>
</evidence>
<organism evidence="2 3">
    <name type="scientific">Acer saccharum</name>
    <name type="common">Sugar maple</name>
    <dbReference type="NCBI Taxonomy" id="4024"/>
    <lineage>
        <taxon>Eukaryota</taxon>
        <taxon>Viridiplantae</taxon>
        <taxon>Streptophyta</taxon>
        <taxon>Embryophyta</taxon>
        <taxon>Tracheophyta</taxon>
        <taxon>Spermatophyta</taxon>
        <taxon>Magnoliopsida</taxon>
        <taxon>eudicotyledons</taxon>
        <taxon>Gunneridae</taxon>
        <taxon>Pentapetalae</taxon>
        <taxon>rosids</taxon>
        <taxon>malvids</taxon>
        <taxon>Sapindales</taxon>
        <taxon>Sapindaceae</taxon>
        <taxon>Hippocastanoideae</taxon>
        <taxon>Acereae</taxon>
        <taxon>Acer</taxon>
    </lineage>
</organism>
<gene>
    <name evidence="2" type="ORF">LWI29_021733</name>
</gene>
<reference evidence="2" key="2">
    <citation type="submission" date="2023-06" db="EMBL/GenBank/DDBJ databases">
        <authorList>
            <person name="Swenson N.G."/>
            <person name="Wegrzyn J.L."/>
            <person name="Mcevoy S.L."/>
        </authorList>
    </citation>
    <scope>NUCLEOTIDE SEQUENCE</scope>
    <source>
        <strain evidence="2">NS2018</strain>
        <tissue evidence="2">Leaf</tissue>
    </source>
</reference>
<evidence type="ECO:0000313" key="3">
    <source>
        <dbReference type="Proteomes" id="UP001168877"/>
    </source>
</evidence>
<keyword evidence="3" id="KW-1185">Reference proteome</keyword>
<proteinExistence type="predicted"/>
<evidence type="ECO:0000256" key="1">
    <source>
        <dbReference type="SAM" id="MobiDB-lite"/>
    </source>
</evidence>
<sequence length="115" mass="12997">MEQFRERKLSGDCRLGCLSRVSPTQRTVTSALPIYEQELSGYLVWLLKHTSNAYPLLVRQLRNSEPQLKEFSPTGNSLQHPRWEQDLHGHSGTQRQGGVQGVVHLTIQEGNEDGS</sequence>
<reference evidence="2" key="1">
    <citation type="journal article" date="2022" name="Plant J.">
        <title>Strategies of tolerance reflected in two North American maple genomes.</title>
        <authorList>
            <person name="McEvoy S.L."/>
            <person name="Sezen U.U."/>
            <person name="Trouern-Trend A."/>
            <person name="McMahon S.M."/>
            <person name="Schaberg P.G."/>
            <person name="Yang J."/>
            <person name="Wegrzyn J.L."/>
            <person name="Swenson N.G."/>
        </authorList>
    </citation>
    <scope>NUCLEOTIDE SEQUENCE</scope>
    <source>
        <strain evidence="2">NS2018</strain>
    </source>
</reference>
<protein>
    <submittedName>
        <fullName evidence="2">Uncharacterized protein</fullName>
    </submittedName>
</protein>
<accession>A0AA39VBH1</accession>
<comment type="caution">
    <text evidence="2">The sequence shown here is derived from an EMBL/GenBank/DDBJ whole genome shotgun (WGS) entry which is preliminary data.</text>
</comment>
<dbReference type="Proteomes" id="UP001168877">
    <property type="component" value="Unassembled WGS sequence"/>
</dbReference>